<dbReference type="EMBL" id="ML170165">
    <property type="protein sequence ID" value="TDL24933.1"/>
    <property type="molecule type" value="Genomic_DNA"/>
</dbReference>
<dbReference type="CDD" id="cd18870">
    <property type="entry name" value="NUDIX_AcylCoAdiphos_Nudt19"/>
    <property type="match status" value="1"/>
</dbReference>
<dbReference type="InterPro" id="IPR039121">
    <property type="entry name" value="NUDT19"/>
</dbReference>
<proteinExistence type="predicted"/>
<evidence type="ECO:0000256" key="5">
    <source>
        <dbReference type="ARBA" id="ARBA00022842"/>
    </source>
</evidence>
<dbReference type="InterPro" id="IPR000086">
    <property type="entry name" value="NUDIX_hydrolase_dom"/>
</dbReference>
<evidence type="ECO:0000256" key="6">
    <source>
        <dbReference type="ARBA" id="ARBA00023211"/>
    </source>
</evidence>
<dbReference type="STRING" id="50990.A0A4Y7QB80"/>
<dbReference type="PROSITE" id="PS51462">
    <property type="entry name" value="NUDIX"/>
    <property type="match status" value="1"/>
</dbReference>
<dbReference type="PANTHER" id="PTHR12318">
    <property type="entry name" value="TESTOSTERONE-REGULATED PROTEIN RP2"/>
    <property type="match status" value="1"/>
</dbReference>
<evidence type="ECO:0000313" key="8">
    <source>
        <dbReference type="EMBL" id="TDL24933.1"/>
    </source>
</evidence>
<keyword evidence="9" id="KW-1185">Reference proteome</keyword>
<keyword evidence="3" id="KW-0479">Metal-binding</keyword>
<dbReference type="AlphaFoldDB" id="A0A4Y7QB80"/>
<protein>
    <recommendedName>
        <fullName evidence="7">Nudix hydrolase domain-containing protein</fullName>
    </recommendedName>
</protein>
<gene>
    <name evidence="8" type="ORF">BD410DRAFT_813794</name>
</gene>
<keyword evidence="6" id="KW-0464">Manganese</keyword>
<dbReference type="Proteomes" id="UP000294933">
    <property type="component" value="Unassembled WGS sequence"/>
</dbReference>
<feature type="domain" description="Nudix hydrolase" evidence="7">
    <location>
        <begin position="12"/>
        <end position="199"/>
    </location>
</feature>
<dbReference type="SUPFAM" id="SSF55811">
    <property type="entry name" value="Nudix"/>
    <property type="match status" value="1"/>
</dbReference>
<evidence type="ECO:0000256" key="2">
    <source>
        <dbReference type="ARBA" id="ARBA00001946"/>
    </source>
</evidence>
<evidence type="ECO:0000256" key="1">
    <source>
        <dbReference type="ARBA" id="ARBA00001936"/>
    </source>
</evidence>
<keyword evidence="4" id="KW-0378">Hydrolase</keyword>
<reference evidence="8 9" key="1">
    <citation type="submission" date="2018-06" db="EMBL/GenBank/DDBJ databases">
        <title>A transcriptomic atlas of mushroom development highlights an independent origin of complex multicellularity.</title>
        <authorList>
            <consortium name="DOE Joint Genome Institute"/>
            <person name="Krizsan K."/>
            <person name="Almasi E."/>
            <person name="Merenyi Z."/>
            <person name="Sahu N."/>
            <person name="Viragh M."/>
            <person name="Koszo T."/>
            <person name="Mondo S."/>
            <person name="Kiss B."/>
            <person name="Balint B."/>
            <person name="Kues U."/>
            <person name="Barry K."/>
            <person name="Hegedus J.C."/>
            <person name="Henrissat B."/>
            <person name="Johnson J."/>
            <person name="Lipzen A."/>
            <person name="Ohm R."/>
            <person name="Nagy I."/>
            <person name="Pangilinan J."/>
            <person name="Yan J."/>
            <person name="Xiong Y."/>
            <person name="Grigoriev I.V."/>
            <person name="Hibbett D.S."/>
            <person name="Nagy L.G."/>
        </authorList>
    </citation>
    <scope>NUCLEOTIDE SEQUENCE [LARGE SCALE GENOMIC DNA]</scope>
    <source>
        <strain evidence="8 9">SZMC22713</strain>
    </source>
</reference>
<keyword evidence="5" id="KW-0460">Magnesium</keyword>
<dbReference type="VEuPathDB" id="FungiDB:BD410DRAFT_813794"/>
<sequence length="305" mass="33416">MAAGEVKKSPNDIRLSSSLVVVNAKNEVLLVHRSPDSKAFAGVHVFPGGNFDKAQDESVQMTAIRETFEEAGVLLASSSKSSTNVLSLELDTARKAIHSQKLPFASFLSQNNLEADTASLLPFTQWITPVGPPRRFHAHFFVTFLPTAPHTGAESGDHRHSLPTPDGGLEVVSARFVHPLDALAEFAQGKIALMPPQFYILTTLAPLLSTRVHTREQRQQVQRLSGSMFGRMVMNPRMLPPKEGEDRNGRAVLTYEGDEERGGKPGRLHRSLVRMGKGGVPSEVVLLRNFDILTEVDWSPPSAKL</sequence>
<comment type="cofactor">
    <cofactor evidence="1">
        <name>Mn(2+)</name>
        <dbReference type="ChEBI" id="CHEBI:29035"/>
    </cofactor>
</comment>
<accession>A0A4Y7QB80</accession>
<dbReference type="PANTHER" id="PTHR12318:SF0">
    <property type="entry name" value="ACYL-COENZYME A DIPHOSPHATASE NUDT19"/>
    <property type="match status" value="1"/>
</dbReference>
<comment type="cofactor">
    <cofactor evidence="2">
        <name>Mg(2+)</name>
        <dbReference type="ChEBI" id="CHEBI:18420"/>
    </cofactor>
</comment>
<name>A0A4Y7QB80_9AGAM</name>
<evidence type="ECO:0000256" key="3">
    <source>
        <dbReference type="ARBA" id="ARBA00022723"/>
    </source>
</evidence>
<dbReference type="InterPro" id="IPR015797">
    <property type="entry name" value="NUDIX_hydrolase-like_dom_sf"/>
</dbReference>
<dbReference type="GO" id="GO:0016818">
    <property type="term" value="F:hydrolase activity, acting on acid anhydrides, in phosphorus-containing anhydrides"/>
    <property type="evidence" value="ECO:0007669"/>
    <property type="project" value="InterPro"/>
</dbReference>
<dbReference type="OrthoDB" id="1695362at2759"/>
<dbReference type="Pfam" id="PF00293">
    <property type="entry name" value="NUDIX"/>
    <property type="match status" value="1"/>
</dbReference>
<organism evidence="8 9">
    <name type="scientific">Rickenella mellea</name>
    <dbReference type="NCBI Taxonomy" id="50990"/>
    <lineage>
        <taxon>Eukaryota</taxon>
        <taxon>Fungi</taxon>
        <taxon>Dikarya</taxon>
        <taxon>Basidiomycota</taxon>
        <taxon>Agaricomycotina</taxon>
        <taxon>Agaricomycetes</taxon>
        <taxon>Hymenochaetales</taxon>
        <taxon>Rickenellaceae</taxon>
        <taxon>Rickenella</taxon>
    </lineage>
</organism>
<evidence type="ECO:0000256" key="4">
    <source>
        <dbReference type="ARBA" id="ARBA00022801"/>
    </source>
</evidence>
<dbReference type="GO" id="GO:0005739">
    <property type="term" value="C:mitochondrion"/>
    <property type="evidence" value="ECO:0007669"/>
    <property type="project" value="TreeGrafter"/>
</dbReference>
<evidence type="ECO:0000259" key="7">
    <source>
        <dbReference type="PROSITE" id="PS51462"/>
    </source>
</evidence>
<dbReference type="GO" id="GO:0046872">
    <property type="term" value="F:metal ion binding"/>
    <property type="evidence" value="ECO:0007669"/>
    <property type="project" value="UniProtKB-KW"/>
</dbReference>
<dbReference type="Gene3D" id="3.90.79.10">
    <property type="entry name" value="Nucleoside Triphosphate Pyrophosphohydrolase"/>
    <property type="match status" value="1"/>
</dbReference>
<evidence type="ECO:0000313" key="9">
    <source>
        <dbReference type="Proteomes" id="UP000294933"/>
    </source>
</evidence>